<accession>A0ABP9P5D7</accession>
<proteinExistence type="predicted"/>
<protein>
    <submittedName>
        <fullName evidence="1">Uncharacterized protein</fullName>
    </submittedName>
</protein>
<organism evidence="1 2">
    <name type="scientific">Pseudonocardia adelaidensis</name>
    <dbReference type="NCBI Taxonomy" id="648754"/>
    <lineage>
        <taxon>Bacteria</taxon>
        <taxon>Bacillati</taxon>
        <taxon>Actinomycetota</taxon>
        <taxon>Actinomycetes</taxon>
        <taxon>Pseudonocardiales</taxon>
        <taxon>Pseudonocardiaceae</taxon>
        <taxon>Pseudonocardia</taxon>
    </lineage>
</organism>
<evidence type="ECO:0000313" key="2">
    <source>
        <dbReference type="Proteomes" id="UP001500804"/>
    </source>
</evidence>
<dbReference type="RefSeq" id="WP_345612857.1">
    <property type="nucleotide sequence ID" value="NZ_BAABJO010000051.1"/>
</dbReference>
<keyword evidence="2" id="KW-1185">Reference proteome</keyword>
<reference evidence="2" key="1">
    <citation type="journal article" date="2019" name="Int. J. Syst. Evol. Microbiol.">
        <title>The Global Catalogue of Microorganisms (GCM) 10K type strain sequencing project: providing services to taxonomists for standard genome sequencing and annotation.</title>
        <authorList>
            <consortium name="The Broad Institute Genomics Platform"/>
            <consortium name="The Broad Institute Genome Sequencing Center for Infectious Disease"/>
            <person name="Wu L."/>
            <person name="Ma J."/>
        </authorList>
    </citation>
    <scope>NUCLEOTIDE SEQUENCE [LARGE SCALE GENOMIC DNA]</scope>
    <source>
        <strain evidence="2">JCM 18302</strain>
    </source>
</reference>
<comment type="caution">
    <text evidence="1">The sequence shown here is derived from an EMBL/GenBank/DDBJ whole genome shotgun (WGS) entry which is preliminary data.</text>
</comment>
<dbReference type="Proteomes" id="UP001500804">
    <property type="component" value="Unassembled WGS sequence"/>
</dbReference>
<gene>
    <name evidence="1" type="ORF">GCM10023320_79630</name>
</gene>
<name>A0ABP9P5D7_9PSEU</name>
<dbReference type="EMBL" id="BAABJO010000051">
    <property type="protein sequence ID" value="GAA5141100.1"/>
    <property type="molecule type" value="Genomic_DNA"/>
</dbReference>
<sequence length="96" mass="10030">MATMHSLMAAVAPAAWSSDYVQTVVSLEGSPDGRYEISEEDGSVRVISATDSPAELAGPADHVLDSLSGRGPQLRELLSGPPAQREKLALLRAVAT</sequence>
<evidence type="ECO:0000313" key="1">
    <source>
        <dbReference type="EMBL" id="GAA5141100.1"/>
    </source>
</evidence>